<accession>A0A087UBE4</accession>
<feature type="domain" description="Mos1 transposase HTH" evidence="2">
    <location>
        <begin position="28"/>
        <end position="74"/>
    </location>
</feature>
<feature type="compositionally biased region" description="Polar residues" evidence="1">
    <location>
        <begin position="195"/>
        <end position="207"/>
    </location>
</feature>
<dbReference type="InterPro" id="IPR041426">
    <property type="entry name" value="Mos1_HTH"/>
</dbReference>
<dbReference type="Pfam" id="PF17906">
    <property type="entry name" value="HTH_48"/>
    <property type="match status" value="1"/>
</dbReference>
<dbReference type="PANTHER" id="PTHR46060">
    <property type="entry name" value="MARINER MOS1 TRANSPOSASE-LIKE PROTEIN"/>
    <property type="match status" value="1"/>
</dbReference>
<evidence type="ECO:0000313" key="4">
    <source>
        <dbReference type="Proteomes" id="UP000054359"/>
    </source>
</evidence>
<feature type="compositionally biased region" description="Basic residues" evidence="1">
    <location>
        <begin position="209"/>
        <end position="221"/>
    </location>
</feature>
<organism evidence="3 4">
    <name type="scientific">Stegodyphus mimosarum</name>
    <name type="common">African social velvet spider</name>
    <dbReference type="NCBI Taxonomy" id="407821"/>
    <lineage>
        <taxon>Eukaryota</taxon>
        <taxon>Metazoa</taxon>
        <taxon>Ecdysozoa</taxon>
        <taxon>Arthropoda</taxon>
        <taxon>Chelicerata</taxon>
        <taxon>Arachnida</taxon>
        <taxon>Araneae</taxon>
        <taxon>Araneomorphae</taxon>
        <taxon>Entelegynae</taxon>
        <taxon>Eresoidea</taxon>
        <taxon>Eresidae</taxon>
        <taxon>Stegodyphus</taxon>
    </lineage>
</organism>
<dbReference type="InterPro" id="IPR036397">
    <property type="entry name" value="RNaseH_sf"/>
</dbReference>
<sequence length="259" mass="29717">MASSTRHFLLSCSHVNMAVAIDSPAKCELRAVIRFLQAEGNSAAEIHRRMSRVYGDSFMSDCVVREWCRKFKDGRTDVHDEGSQRCKSVATDDIVQRVGQAVKENRRFTISELSMKFPEVSRSSLYSIVTEKLRCRKVCARWVPQMLTDDHKARQMAAALEFLDRYNTDGENFLKSIVTGDETWVRYDTPETKRQSQQWMHTNSPKSPTKFKRTFNNRKQHNSPLIASKQSDLSTSQSDLSALQKGRCRVNPYSLNLLP</sequence>
<feature type="non-terminal residue" evidence="3">
    <location>
        <position position="259"/>
    </location>
</feature>
<dbReference type="EMBL" id="KK119093">
    <property type="protein sequence ID" value="KFM74683.1"/>
    <property type="molecule type" value="Genomic_DNA"/>
</dbReference>
<keyword evidence="4" id="KW-1185">Reference proteome</keyword>
<dbReference type="STRING" id="407821.A0A087UBE4"/>
<dbReference type="Gene3D" id="3.30.420.10">
    <property type="entry name" value="Ribonuclease H-like superfamily/Ribonuclease H"/>
    <property type="match status" value="1"/>
</dbReference>
<dbReference type="Gene3D" id="1.10.10.1450">
    <property type="match status" value="1"/>
</dbReference>
<dbReference type="OrthoDB" id="6430633at2759"/>
<protein>
    <recommendedName>
        <fullName evidence="2">Mos1 transposase HTH domain-containing protein</fullName>
    </recommendedName>
</protein>
<gene>
    <name evidence="3" type="ORF">X975_23290</name>
</gene>
<evidence type="ECO:0000259" key="2">
    <source>
        <dbReference type="Pfam" id="PF17906"/>
    </source>
</evidence>
<feature type="compositionally biased region" description="Low complexity" evidence="1">
    <location>
        <begin position="227"/>
        <end position="241"/>
    </location>
</feature>
<dbReference type="OMA" id="KCELRAV"/>
<dbReference type="AlphaFoldDB" id="A0A087UBE4"/>
<dbReference type="GO" id="GO:0003676">
    <property type="term" value="F:nucleic acid binding"/>
    <property type="evidence" value="ECO:0007669"/>
    <property type="project" value="InterPro"/>
</dbReference>
<evidence type="ECO:0000313" key="3">
    <source>
        <dbReference type="EMBL" id="KFM74683.1"/>
    </source>
</evidence>
<dbReference type="Proteomes" id="UP000054359">
    <property type="component" value="Unassembled WGS sequence"/>
</dbReference>
<evidence type="ECO:0000256" key="1">
    <source>
        <dbReference type="SAM" id="MobiDB-lite"/>
    </source>
</evidence>
<feature type="region of interest" description="Disordered" evidence="1">
    <location>
        <begin position="190"/>
        <end position="241"/>
    </location>
</feature>
<proteinExistence type="predicted"/>
<name>A0A087UBE4_STEMI</name>
<dbReference type="InterPro" id="IPR052709">
    <property type="entry name" value="Transposase-MT_Hybrid"/>
</dbReference>
<reference evidence="3 4" key="1">
    <citation type="submission" date="2013-11" db="EMBL/GenBank/DDBJ databases">
        <title>Genome sequencing of Stegodyphus mimosarum.</title>
        <authorList>
            <person name="Bechsgaard J."/>
        </authorList>
    </citation>
    <scope>NUCLEOTIDE SEQUENCE [LARGE SCALE GENOMIC DNA]</scope>
</reference>
<dbReference type="PANTHER" id="PTHR46060:SF1">
    <property type="entry name" value="MARINER MOS1 TRANSPOSASE-LIKE PROTEIN"/>
    <property type="match status" value="1"/>
</dbReference>